<feature type="coiled-coil region" evidence="1">
    <location>
        <begin position="386"/>
        <end position="445"/>
    </location>
</feature>
<protein>
    <submittedName>
        <fullName evidence="3">Uncharacterized protein</fullName>
    </submittedName>
</protein>
<feature type="region of interest" description="Disordered" evidence="2">
    <location>
        <begin position="104"/>
        <end position="124"/>
    </location>
</feature>
<dbReference type="OrthoDB" id="2156618at2759"/>
<keyword evidence="1" id="KW-0175">Coiled coil</keyword>
<reference evidence="3 4" key="1">
    <citation type="submission" date="2016-07" db="EMBL/GenBank/DDBJ databases">
        <title>Pervasive Adenine N6-methylation of Active Genes in Fungi.</title>
        <authorList>
            <consortium name="DOE Joint Genome Institute"/>
            <person name="Mondo S.J."/>
            <person name="Dannebaum R.O."/>
            <person name="Kuo R.C."/>
            <person name="Labutti K."/>
            <person name="Haridas S."/>
            <person name="Kuo A."/>
            <person name="Salamov A."/>
            <person name="Ahrendt S.R."/>
            <person name="Lipzen A."/>
            <person name="Sullivan W."/>
            <person name="Andreopoulos W.B."/>
            <person name="Clum A."/>
            <person name="Lindquist E."/>
            <person name="Daum C."/>
            <person name="Ramamoorthy G.K."/>
            <person name="Gryganskyi A."/>
            <person name="Culley D."/>
            <person name="Magnuson J.K."/>
            <person name="James T.Y."/>
            <person name="O'Malley M.A."/>
            <person name="Stajich J.E."/>
            <person name="Spatafora J.W."/>
            <person name="Visel A."/>
            <person name="Grigoriev I.V."/>
        </authorList>
    </citation>
    <scope>NUCLEOTIDE SEQUENCE [LARGE SCALE GENOMIC DNA]</scope>
    <source>
        <strain evidence="3 4">JEL800</strain>
    </source>
</reference>
<evidence type="ECO:0000256" key="1">
    <source>
        <dbReference type="SAM" id="Coils"/>
    </source>
</evidence>
<dbReference type="AlphaFoldDB" id="A0A1Y2C4J6"/>
<feature type="coiled-coil region" evidence="1">
    <location>
        <begin position="283"/>
        <end position="310"/>
    </location>
</feature>
<proteinExistence type="predicted"/>
<sequence>MFKASPKSDKEFLSGAHCISYAFHSMISKLLEIYGPQLCAALSNQNLLENATISIAEQVTLQLQSIASDQIVISWHLPDYTLSDLCNPPDDNSDTLKTCLASDLSDPSQKVAPRHPSNRPFESIPRQKSISFKKHSSRVPADWDCLIFRGNSVSSSSILAVTASDIHLKVNGTLLNKSDYNISIKNRTVSFKLPSTEEIDVVLLVANLESDALKILAPKRPVVEKQRKGALLASKFQPVFRSIGVLAVESNSQSDINHQVGSPASDSSLDEPQIQISTNGLMMSELKKDLEELQTQYKISQSNLRRLRREYTRATCNLKSDIEAHENNMVKDLAMEHKTRHKFQTIQEAIGSTEHQINEAMQEIKSIQTMQATIKQTEIKTKFDEVNSLKDTLKLTEKANSKANSQIAKTITISSAEITALLKILEEGQKELKAAEIGIESLKVTELMAIESLVDQAWSKQSEMKESSDSRFRLITKVHEEKKASLEKIRQQCETIHSKMQSWNESFAKSEQVMTRSVKN</sequence>
<gene>
    <name evidence="3" type="ORF">BCR33DRAFT_326667</name>
</gene>
<dbReference type="EMBL" id="MCGO01000030">
    <property type="protein sequence ID" value="ORY41876.1"/>
    <property type="molecule type" value="Genomic_DNA"/>
</dbReference>
<name>A0A1Y2C4J6_9FUNG</name>
<evidence type="ECO:0000313" key="3">
    <source>
        <dbReference type="EMBL" id="ORY41876.1"/>
    </source>
</evidence>
<evidence type="ECO:0000256" key="2">
    <source>
        <dbReference type="SAM" id="MobiDB-lite"/>
    </source>
</evidence>
<dbReference type="Proteomes" id="UP000193642">
    <property type="component" value="Unassembled WGS sequence"/>
</dbReference>
<keyword evidence="4" id="KW-1185">Reference proteome</keyword>
<accession>A0A1Y2C4J6</accession>
<evidence type="ECO:0000313" key="4">
    <source>
        <dbReference type="Proteomes" id="UP000193642"/>
    </source>
</evidence>
<comment type="caution">
    <text evidence="3">The sequence shown here is derived from an EMBL/GenBank/DDBJ whole genome shotgun (WGS) entry which is preliminary data.</text>
</comment>
<organism evidence="3 4">
    <name type="scientific">Rhizoclosmatium globosum</name>
    <dbReference type="NCBI Taxonomy" id="329046"/>
    <lineage>
        <taxon>Eukaryota</taxon>
        <taxon>Fungi</taxon>
        <taxon>Fungi incertae sedis</taxon>
        <taxon>Chytridiomycota</taxon>
        <taxon>Chytridiomycota incertae sedis</taxon>
        <taxon>Chytridiomycetes</taxon>
        <taxon>Chytridiales</taxon>
        <taxon>Chytriomycetaceae</taxon>
        <taxon>Rhizoclosmatium</taxon>
    </lineage>
</organism>